<keyword evidence="2" id="KW-1185">Reference proteome</keyword>
<protein>
    <recommendedName>
        <fullName evidence="3">O-acyltransferase WSD1 C-terminal domain-containing protein</fullName>
    </recommendedName>
</protein>
<dbReference type="EMBL" id="CAJVCH010256619">
    <property type="protein sequence ID" value="CAG7733808.1"/>
    <property type="molecule type" value="Genomic_DNA"/>
</dbReference>
<dbReference type="Proteomes" id="UP000708208">
    <property type="component" value="Unassembled WGS sequence"/>
</dbReference>
<reference evidence="1" key="1">
    <citation type="submission" date="2021-06" db="EMBL/GenBank/DDBJ databases">
        <authorList>
            <person name="Hodson N. C."/>
            <person name="Mongue J. A."/>
            <person name="Jaron S. K."/>
        </authorList>
    </citation>
    <scope>NUCLEOTIDE SEQUENCE</scope>
</reference>
<evidence type="ECO:0000313" key="1">
    <source>
        <dbReference type="EMBL" id="CAG7733808.1"/>
    </source>
</evidence>
<dbReference type="AlphaFoldDB" id="A0A8J2K627"/>
<gene>
    <name evidence="1" type="ORF">AFUS01_LOCUS22231</name>
</gene>
<name>A0A8J2K627_9HEXA</name>
<evidence type="ECO:0008006" key="3">
    <source>
        <dbReference type="Google" id="ProtNLM"/>
    </source>
</evidence>
<sequence>MPKPNHPGGLTNHMIVCPFKWPIKAVSAAERIQKIQEKFNHMNKSVTTGFLFLSYFDGYPISSLHAELGLPGNTIGTSILMAGINGDQGITVTMDKRIFPFEKIFQRLGDYVERELGCLLQNNV</sequence>
<evidence type="ECO:0000313" key="2">
    <source>
        <dbReference type="Proteomes" id="UP000708208"/>
    </source>
</evidence>
<organism evidence="1 2">
    <name type="scientific">Allacma fusca</name>
    <dbReference type="NCBI Taxonomy" id="39272"/>
    <lineage>
        <taxon>Eukaryota</taxon>
        <taxon>Metazoa</taxon>
        <taxon>Ecdysozoa</taxon>
        <taxon>Arthropoda</taxon>
        <taxon>Hexapoda</taxon>
        <taxon>Collembola</taxon>
        <taxon>Symphypleona</taxon>
        <taxon>Sminthuridae</taxon>
        <taxon>Allacma</taxon>
    </lineage>
</organism>
<comment type="caution">
    <text evidence="1">The sequence shown here is derived from an EMBL/GenBank/DDBJ whole genome shotgun (WGS) entry which is preliminary data.</text>
</comment>
<proteinExistence type="predicted"/>
<accession>A0A8J2K627</accession>